<evidence type="ECO:0000259" key="1">
    <source>
        <dbReference type="SMART" id="SM00458"/>
    </source>
</evidence>
<sequence length="959" mass="103749">MERRTLLRGAIGVAGGFALAGQAVTAGWAGGAGTPVTLVGDTSSGGHYFPYPAGLTRTPFLKLPSGSTRAAGWLAQQLDLDRTGIAGAYDEVSHFLVRADSGWTNPARGGWEEVPYWLRGLAGLAGVTGDAALRAKLRLWVDGIVATQQPDGFFGPGALRTSLGGGPDFWPYMPMLQALRTYQEYSGDTRIVPMLTRFLRYQNTFGASVFNQSWGRVRWATNLDSVYWLFARTGEPFLLDLADKIHRYSANYVDNVPSYHNVDFAQGFTEPAYYALRGDASLTGASYRTYATVQGTWGQFAGGGFAGDENIRTYQRDPRQGFETCGIVEYMQSFETMTRFTGDPSWADGCETLAFNSLPAALEPTGHRSLHYIVSANSVQLDNRPKTQGQFQNGFAMQAFLQGVDQYRCCPHNYGQGWPYLTDNLWLATADRGLAAAMYAPCTVTATVGSPGTTVTLTEQTSYPFGGTVSIRIGTPAPVAFPLYLRIPLWCSNPTITVNGTAVAVVAGPAYVAINRTWRAGDTVAVTLPATVRTTTWAGNGQSISVSNGPLTYSLRIGQNFVRRNDPASTWPEWSVLPTSSWNYGLLPGTFGVQNTGATGNPFTLDGTPLAMTAQGRAIGNWQADGENVVSTLQPSPVASAEPTETLRLVPMGAASLRITSFPTIGGDRDWQLPATPSASHCFAGDTVTALNSGYDPSSSYDTSRPRFTWWDHLGTSEWTRYTFATPVRATSASVYWFDDTGHGSCRTPASWRLEYLTDAGGWAPVAQPSGYGTGVDAYQTVRFTPVATTALRVVAQLRPGYSGGILQWRVAATPAPVTPGAWYRIQNRHAGKVLAVSGMSTGDSANVVQFADNGTADHNWRLDHTGNNWYTIVNQHSGLLLAVANMSRANSTPVQQYHDNGSADHYWQLAGDGDGWYRVRNRNSGMVLGVDGMSTADGAQVVQYEDNGTADHQWRLLR</sequence>
<dbReference type="Pfam" id="PF07944">
    <property type="entry name" value="Beta-AFase-like_GH127_cat"/>
    <property type="match status" value="1"/>
</dbReference>
<protein>
    <submittedName>
        <fullName evidence="2">Beta-L-arabinofuranosidase domain-containing protein</fullName>
    </submittedName>
</protein>
<dbReference type="Gene3D" id="2.80.10.50">
    <property type="match status" value="1"/>
</dbReference>
<dbReference type="InterPro" id="IPR008928">
    <property type="entry name" value="6-hairpin_glycosidase_sf"/>
</dbReference>
<comment type="caution">
    <text evidence="2">The sequence shown here is derived from an EMBL/GenBank/DDBJ whole genome shotgun (WGS) entry which is preliminary data.</text>
</comment>
<dbReference type="InterPro" id="IPR035992">
    <property type="entry name" value="Ricin_B-like_lectins"/>
</dbReference>
<dbReference type="RefSeq" id="WP_377511305.1">
    <property type="nucleotide sequence ID" value="NZ_JBHSQS010000007.1"/>
</dbReference>
<dbReference type="SMART" id="SM00458">
    <property type="entry name" value="RICIN"/>
    <property type="match status" value="1"/>
</dbReference>
<dbReference type="PANTHER" id="PTHR31151">
    <property type="entry name" value="PROLINE-TRNA LIGASE (DUF1680)"/>
    <property type="match status" value="1"/>
</dbReference>
<dbReference type="InterPro" id="IPR012878">
    <property type="entry name" value="Beta-AFase-like_GH127_cat"/>
</dbReference>
<name>A0ABW1H5Q5_9ACTN</name>
<dbReference type="Gene3D" id="2.60.120.260">
    <property type="entry name" value="Galactose-binding domain-like"/>
    <property type="match status" value="1"/>
</dbReference>
<proteinExistence type="predicted"/>
<dbReference type="Pfam" id="PF14200">
    <property type="entry name" value="RicinB_lectin_2"/>
    <property type="match status" value="2"/>
</dbReference>
<reference evidence="3" key="1">
    <citation type="journal article" date="2019" name="Int. J. Syst. Evol. Microbiol.">
        <title>The Global Catalogue of Microorganisms (GCM) 10K type strain sequencing project: providing services to taxonomists for standard genome sequencing and annotation.</title>
        <authorList>
            <consortium name="The Broad Institute Genomics Platform"/>
            <consortium name="The Broad Institute Genome Sequencing Center for Infectious Disease"/>
            <person name="Wu L."/>
            <person name="Ma J."/>
        </authorList>
    </citation>
    <scope>NUCLEOTIDE SEQUENCE [LARGE SCALE GENOMIC DNA]</scope>
    <source>
        <strain evidence="3">CGMCC 4.7144</strain>
    </source>
</reference>
<dbReference type="PROSITE" id="PS50231">
    <property type="entry name" value="RICIN_B_LECTIN"/>
    <property type="match status" value="1"/>
</dbReference>
<dbReference type="SUPFAM" id="SSF50370">
    <property type="entry name" value="Ricin B-like lectins"/>
    <property type="match status" value="1"/>
</dbReference>
<dbReference type="Proteomes" id="UP001596226">
    <property type="component" value="Unassembled WGS sequence"/>
</dbReference>
<dbReference type="SUPFAM" id="SSF48208">
    <property type="entry name" value="Six-hairpin glycosidases"/>
    <property type="match status" value="1"/>
</dbReference>
<dbReference type="InterPro" id="IPR049046">
    <property type="entry name" value="Beta-AFase-like_GH127_middle"/>
</dbReference>
<feature type="domain" description="Ricin B lectin" evidence="1">
    <location>
        <begin position="822"/>
        <end position="958"/>
    </location>
</feature>
<dbReference type="PANTHER" id="PTHR31151:SF0">
    <property type="entry name" value="PROLINE-TRNA LIGASE (DUF1680)"/>
    <property type="match status" value="1"/>
</dbReference>
<gene>
    <name evidence="2" type="ORF">ACFQGL_14305</name>
</gene>
<evidence type="ECO:0000313" key="3">
    <source>
        <dbReference type="Proteomes" id="UP001596226"/>
    </source>
</evidence>
<dbReference type="EMBL" id="JBHSQS010000007">
    <property type="protein sequence ID" value="MFC5924518.1"/>
    <property type="molecule type" value="Genomic_DNA"/>
</dbReference>
<dbReference type="Pfam" id="PF20736">
    <property type="entry name" value="Glyco_hydro127M"/>
    <property type="match status" value="1"/>
</dbReference>
<dbReference type="InterPro" id="IPR000772">
    <property type="entry name" value="Ricin_B_lectin"/>
</dbReference>
<evidence type="ECO:0000313" key="2">
    <source>
        <dbReference type="EMBL" id="MFC5924518.1"/>
    </source>
</evidence>
<dbReference type="CDD" id="cd00161">
    <property type="entry name" value="beta-trefoil_Ricin-like"/>
    <property type="match status" value="1"/>
</dbReference>
<keyword evidence="3" id="KW-1185">Reference proteome</keyword>
<accession>A0ABW1H5Q5</accession>
<organism evidence="2 3">
    <name type="scientific">Micromonospora vulcania</name>
    <dbReference type="NCBI Taxonomy" id="1441873"/>
    <lineage>
        <taxon>Bacteria</taxon>
        <taxon>Bacillati</taxon>
        <taxon>Actinomycetota</taxon>
        <taxon>Actinomycetes</taxon>
        <taxon>Micromonosporales</taxon>
        <taxon>Micromonosporaceae</taxon>
        <taxon>Micromonospora</taxon>
    </lineage>
</organism>